<dbReference type="Proteomes" id="UP000176800">
    <property type="component" value="Unassembled WGS sequence"/>
</dbReference>
<dbReference type="GO" id="GO:0005737">
    <property type="term" value="C:cytoplasm"/>
    <property type="evidence" value="ECO:0007669"/>
    <property type="project" value="TreeGrafter"/>
</dbReference>
<protein>
    <recommendedName>
        <fullName evidence="2">phosphoribosylglycinamide formyltransferase 1</fullName>
        <ecNumber evidence="2">2.1.2.2</ecNumber>
    </recommendedName>
</protein>
<comment type="pathway">
    <text evidence="1">Purine metabolism; IMP biosynthesis via de novo pathway; N(2)-formyl-N(1)-(5-phospho-D-ribosyl)glycinamide from N(1)-(5-phospho-D-ribosyl)glycinamide (10-formyl THF route): step 1/1.</text>
</comment>
<keyword evidence="4" id="KW-0658">Purine biosynthesis</keyword>
<evidence type="ECO:0000313" key="6">
    <source>
        <dbReference type="EMBL" id="OHB02971.1"/>
    </source>
</evidence>
<evidence type="ECO:0000313" key="7">
    <source>
        <dbReference type="Proteomes" id="UP000176800"/>
    </source>
</evidence>
<reference evidence="6 7" key="1">
    <citation type="journal article" date="2016" name="Nat. Commun.">
        <title>Thousands of microbial genomes shed light on interconnected biogeochemical processes in an aquifer system.</title>
        <authorList>
            <person name="Anantharaman K."/>
            <person name="Brown C.T."/>
            <person name="Hug L.A."/>
            <person name="Sharon I."/>
            <person name="Castelle C.J."/>
            <person name="Probst A.J."/>
            <person name="Thomas B.C."/>
            <person name="Singh A."/>
            <person name="Wilkins M.J."/>
            <person name="Karaoz U."/>
            <person name="Brodie E.L."/>
            <person name="Williams K.H."/>
            <person name="Hubbard S.S."/>
            <person name="Banfield J.F."/>
        </authorList>
    </citation>
    <scope>NUCLEOTIDE SEQUENCE [LARGE SCALE GENOMIC DNA]</scope>
</reference>
<evidence type="ECO:0000256" key="4">
    <source>
        <dbReference type="ARBA" id="ARBA00022755"/>
    </source>
</evidence>
<name>A0A1G2U0A7_9BACT</name>
<dbReference type="EC" id="2.1.2.2" evidence="2"/>
<dbReference type="PANTHER" id="PTHR43369">
    <property type="entry name" value="PHOSPHORIBOSYLGLYCINAMIDE FORMYLTRANSFERASE"/>
    <property type="match status" value="1"/>
</dbReference>
<dbReference type="GO" id="GO:0006189">
    <property type="term" value="P:'de novo' IMP biosynthetic process"/>
    <property type="evidence" value="ECO:0007669"/>
    <property type="project" value="TreeGrafter"/>
</dbReference>
<organism evidence="6 7">
    <name type="scientific">Candidatus Zambryskibacteria bacterium RIFCSPLOWO2_01_FULL_45_21</name>
    <dbReference type="NCBI Taxonomy" id="1802761"/>
    <lineage>
        <taxon>Bacteria</taxon>
        <taxon>Candidatus Zambryskiibacteriota</taxon>
    </lineage>
</organism>
<dbReference type="AlphaFoldDB" id="A0A1G2U0A7"/>
<dbReference type="PANTHER" id="PTHR43369:SF2">
    <property type="entry name" value="PHOSPHORIBOSYLGLYCINAMIDE FORMYLTRANSFERASE"/>
    <property type="match status" value="1"/>
</dbReference>
<proteinExistence type="predicted"/>
<dbReference type="EMBL" id="MHWE01000024">
    <property type="protein sequence ID" value="OHB02971.1"/>
    <property type="molecule type" value="Genomic_DNA"/>
</dbReference>
<accession>A0A1G2U0A7</accession>
<dbReference type="InterPro" id="IPR002376">
    <property type="entry name" value="Formyl_transf_N"/>
</dbReference>
<comment type="caution">
    <text evidence="6">The sequence shown here is derived from an EMBL/GenBank/DDBJ whole genome shotgun (WGS) entry which is preliminary data.</text>
</comment>
<dbReference type="InterPro" id="IPR036477">
    <property type="entry name" value="Formyl_transf_N_sf"/>
</dbReference>
<evidence type="ECO:0000256" key="3">
    <source>
        <dbReference type="ARBA" id="ARBA00022679"/>
    </source>
</evidence>
<sequence>MKKPRLLVFASGTTSGGGSGFENLVPAAKSGILSADIVAVVSNHEQGGVREKADRLNIPFIYFNGPFNEQSYQKIVADTNADFVALSGWLKLVLGLDPARTFNIHPGPLPRFGGKGMYGIHVHEAVLEAYKRGEVTHSAVTMHFVTPIYDEGPVFFRFQVPIEVLDTAETLAERVHKAEHEWQPKITNMVVNEEISWDGKNRETLKLPAGYKTI</sequence>
<dbReference type="Gene3D" id="3.40.50.170">
    <property type="entry name" value="Formyl transferase, N-terminal domain"/>
    <property type="match status" value="1"/>
</dbReference>
<evidence type="ECO:0000259" key="5">
    <source>
        <dbReference type="Pfam" id="PF00551"/>
    </source>
</evidence>
<feature type="domain" description="Formyl transferase N-terminal" evidence="5">
    <location>
        <begin position="14"/>
        <end position="185"/>
    </location>
</feature>
<gene>
    <name evidence="6" type="ORF">A3B14_00830</name>
</gene>
<evidence type="ECO:0000256" key="2">
    <source>
        <dbReference type="ARBA" id="ARBA00012254"/>
    </source>
</evidence>
<dbReference type="SUPFAM" id="SSF53328">
    <property type="entry name" value="Formyltransferase"/>
    <property type="match status" value="1"/>
</dbReference>
<dbReference type="GO" id="GO:0004644">
    <property type="term" value="F:phosphoribosylglycinamide formyltransferase activity"/>
    <property type="evidence" value="ECO:0007669"/>
    <property type="project" value="UniProtKB-EC"/>
</dbReference>
<dbReference type="Pfam" id="PF00551">
    <property type="entry name" value="Formyl_trans_N"/>
    <property type="match status" value="1"/>
</dbReference>
<keyword evidence="3" id="KW-0808">Transferase</keyword>
<evidence type="ECO:0000256" key="1">
    <source>
        <dbReference type="ARBA" id="ARBA00005054"/>
    </source>
</evidence>